<dbReference type="EMBL" id="FRAQ01000001">
    <property type="protein sequence ID" value="SHK11568.1"/>
    <property type="molecule type" value="Genomic_DNA"/>
</dbReference>
<dbReference type="SUPFAM" id="SSF46458">
    <property type="entry name" value="Globin-like"/>
    <property type="match status" value="1"/>
</dbReference>
<evidence type="ECO:0000256" key="6">
    <source>
        <dbReference type="SAM" id="SignalP"/>
    </source>
</evidence>
<reference evidence="8" key="1">
    <citation type="submission" date="2016-11" db="EMBL/GenBank/DDBJ databases">
        <authorList>
            <person name="Varghese N."/>
            <person name="Submissions S."/>
        </authorList>
    </citation>
    <scope>NUCLEOTIDE SEQUENCE [LARGE SCALE GENOMIC DNA]</scope>
    <source>
        <strain evidence="8">CGMCC 1.10835</strain>
    </source>
</reference>
<keyword evidence="6" id="KW-0732">Signal</keyword>
<sequence>MRLSTIKMYVAALMIMAGLVASGCQSLHSEPDNSLYLQLGERAGIANVVEDLLYLIVDDERINEQFKGMDVAQFHRNLTDQLCELSGGPCEYSGREMRELHAAMGITDTQFNALAENLILAMEENHVPTTAQNRLIKRLLPLYPDIRHL</sequence>
<dbReference type="GO" id="GO:0020037">
    <property type="term" value="F:heme binding"/>
    <property type="evidence" value="ECO:0007669"/>
    <property type="project" value="InterPro"/>
</dbReference>
<dbReference type="OrthoDB" id="9795814at2"/>
<feature type="chain" id="PRO_5012116026" evidence="6">
    <location>
        <begin position="23"/>
        <end position="149"/>
    </location>
</feature>
<dbReference type="GO" id="GO:0046872">
    <property type="term" value="F:metal ion binding"/>
    <property type="evidence" value="ECO:0007669"/>
    <property type="project" value="UniProtKB-KW"/>
</dbReference>
<keyword evidence="4 5" id="KW-0408">Iron</keyword>
<protein>
    <submittedName>
        <fullName evidence="7">Hemoglobin</fullName>
    </submittedName>
</protein>
<feature type="binding site" description="distal binding residue" evidence="5">
    <location>
        <position position="101"/>
    </location>
    <ligand>
        <name>heme</name>
        <dbReference type="ChEBI" id="CHEBI:30413"/>
    </ligand>
    <ligandPart>
        <name>Fe</name>
        <dbReference type="ChEBI" id="CHEBI:18248"/>
    </ligandPart>
</feature>
<dbReference type="InterPro" id="IPR009050">
    <property type="entry name" value="Globin-like_sf"/>
</dbReference>
<dbReference type="Gene3D" id="1.10.490.10">
    <property type="entry name" value="Globins"/>
    <property type="match status" value="1"/>
</dbReference>
<evidence type="ECO:0000256" key="1">
    <source>
        <dbReference type="ARBA" id="ARBA00022448"/>
    </source>
</evidence>
<evidence type="ECO:0000256" key="2">
    <source>
        <dbReference type="ARBA" id="ARBA00022617"/>
    </source>
</evidence>
<evidence type="ECO:0000313" key="7">
    <source>
        <dbReference type="EMBL" id="SHK11568.1"/>
    </source>
</evidence>
<dbReference type="CDD" id="cd00454">
    <property type="entry name" value="TrHb1_N"/>
    <property type="match status" value="1"/>
</dbReference>
<keyword evidence="1" id="KW-0813">Transport</keyword>
<accession>A0A1M6PUF4</accession>
<organism evidence="7 8">
    <name type="scientific">Marinobacter antarcticus</name>
    <dbReference type="NCBI Taxonomy" id="564117"/>
    <lineage>
        <taxon>Bacteria</taxon>
        <taxon>Pseudomonadati</taxon>
        <taxon>Pseudomonadota</taxon>
        <taxon>Gammaproteobacteria</taxon>
        <taxon>Pseudomonadales</taxon>
        <taxon>Marinobacteraceae</taxon>
        <taxon>Marinobacter</taxon>
    </lineage>
</organism>
<dbReference type="STRING" id="564117.SAMN05216369_0504"/>
<dbReference type="AlphaFoldDB" id="A0A1M6PUF4"/>
<dbReference type="PROSITE" id="PS51257">
    <property type="entry name" value="PROKAR_LIPOPROTEIN"/>
    <property type="match status" value="1"/>
</dbReference>
<keyword evidence="8" id="KW-1185">Reference proteome</keyword>
<name>A0A1M6PUF4_9GAMM</name>
<keyword evidence="3 5" id="KW-0479">Metal-binding</keyword>
<evidence type="ECO:0000313" key="8">
    <source>
        <dbReference type="Proteomes" id="UP000184497"/>
    </source>
</evidence>
<evidence type="ECO:0000256" key="5">
    <source>
        <dbReference type="PIRSR" id="PIRSR601486-1"/>
    </source>
</evidence>
<dbReference type="Pfam" id="PF01152">
    <property type="entry name" value="Bac_globin"/>
    <property type="match status" value="1"/>
</dbReference>
<proteinExistence type="predicted"/>
<evidence type="ECO:0000256" key="3">
    <source>
        <dbReference type="ARBA" id="ARBA00022723"/>
    </source>
</evidence>
<keyword evidence="2 5" id="KW-0349">Heme</keyword>
<dbReference type="InterPro" id="IPR001486">
    <property type="entry name" value="Hemoglobin_trunc"/>
</dbReference>
<dbReference type="RefSeq" id="WP_072795254.1">
    <property type="nucleotide sequence ID" value="NZ_FRAQ01000001.1"/>
</dbReference>
<feature type="signal peptide" evidence="6">
    <location>
        <begin position="1"/>
        <end position="22"/>
    </location>
</feature>
<dbReference type="InterPro" id="IPR012292">
    <property type="entry name" value="Globin/Proto"/>
</dbReference>
<dbReference type="Proteomes" id="UP000184497">
    <property type="component" value="Unassembled WGS sequence"/>
</dbReference>
<gene>
    <name evidence="7" type="ORF">SAMN05216369_0504</name>
</gene>
<evidence type="ECO:0000256" key="4">
    <source>
        <dbReference type="ARBA" id="ARBA00023004"/>
    </source>
</evidence>
<dbReference type="GO" id="GO:0019825">
    <property type="term" value="F:oxygen binding"/>
    <property type="evidence" value="ECO:0007669"/>
    <property type="project" value="InterPro"/>
</dbReference>